<evidence type="ECO:0000256" key="1">
    <source>
        <dbReference type="SAM" id="MobiDB-lite"/>
    </source>
</evidence>
<reference evidence="2 3" key="1">
    <citation type="submission" date="2018-10" db="EMBL/GenBank/DDBJ databases">
        <title>Isolation, diversity and antifungal activity of actinobacteria from wheat.</title>
        <authorList>
            <person name="Han C."/>
        </authorList>
    </citation>
    <scope>NUCLEOTIDE SEQUENCE [LARGE SCALE GENOMIC DNA]</scope>
    <source>
        <strain evidence="2 3">NEAU-YY642</strain>
    </source>
</reference>
<protein>
    <recommendedName>
        <fullName evidence="4">MBL fold metallo-hydrolase</fullName>
    </recommendedName>
</protein>
<dbReference type="SUPFAM" id="SSF56281">
    <property type="entry name" value="Metallo-hydrolase/oxidoreductase"/>
    <property type="match status" value="1"/>
</dbReference>
<keyword evidence="3" id="KW-1185">Reference proteome</keyword>
<evidence type="ECO:0000313" key="3">
    <source>
        <dbReference type="Proteomes" id="UP000278673"/>
    </source>
</evidence>
<accession>A0A3M2MBH2</accession>
<dbReference type="Gene3D" id="3.60.15.10">
    <property type="entry name" value="Ribonuclease Z/Hydroxyacylglutathione hydrolase-like"/>
    <property type="match status" value="1"/>
</dbReference>
<dbReference type="Proteomes" id="UP000278673">
    <property type="component" value="Unassembled WGS sequence"/>
</dbReference>
<gene>
    <name evidence="2" type="ORF">EBN88_01275</name>
</gene>
<proteinExistence type="predicted"/>
<name>A0A3M2MBH2_9ACTN</name>
<evidence type="ECO:0000313" key="2">
    <source>
        <dbReference type="EMBL" id="RMI46233.1"/>
    </source>
</evidence>
<evidence type="ECO:0008006" key="4">
    <source>
        <dbReference type="Google" id="ProtNLM"/>
    </source>
</evidence>
<organism evidence="2 3">
    <name type="scientific">Streptomyces triticirhizae</name>
    <dbReference type="NCBI Taxonomy" id="2483353"/>
    <lineage>
        <taxon>Bacteria</taxon>
        <taxon>Bacillati</taxon>
        <taxon>Actinomycetota</taxon>
        <taxon>Actinomycetes</taxon>
        <taxon>Kitasatosporales</taxon>
        <taxon>Streptomycetaceae</taxon>
        <taxon>Streptomyces</taxon>
    </lineage>
</organism>
<dbReference type="AlphaFoldDB" id="A0A3M2MBH2"/>
<feature type="region of interest" description="Disordered" evidence="1">
    <location>
        <begin position="171"/>
        <end position="221"/>
    </location>
</feature>
<comment type="caution">
    <text evidence="2">The sequence shown here is derived from an EMBL/GenBank/DDBJ whole genome shotgun (WGS) entry which is preliminary data.</text>
</comment>
<sequence length="242" mass="26109">MAVLNDTRLRRPSAPRTLHVGDLKVSYVPDGAMPLKPAGPPHPAAYRACLNDTGHLVANIGGSLVRCGNPGPEGIEVVAFTRLHLDHVGWASVRPPVFTRATFVVPAGAWEGPVPVPPPALRRRQRRVVPGEEVFPGVHVLALPGHTGFTITSRGERLVAFGVALHSPVQVRHPEWSPPPDPDPRGAPFRDTGTPGREARRPVPPSVGLRGRDGKRSPLGISIAVSPVMPWPVETRRRTRRP</sequence>
<dbReference type="EMBL" id="RFFJ01000003">
    <property type="protein sequence ID" value="RMI46233.1"/>
    <property type="molecule type" value="Genomic_DNA"/>
</dbReference>
<dbReference type="InterPro" id="IPR036866">
    <property type="entry name" value="RibonucZ/Hydroxyglut_hydro"/>
</dbReference>